<keyword evidence="5 14" id="KW-1133">Transmembrane helix</keyword>
<keyword evidence="3 14" id="KW-0812">Transmembrane</keyword>
<comment type="subcellular location">
    <subcellularLocation>
        <location evidence="1 14">Cell membrane</location>
        <topology evidence="1 14">Multi-pass membrane protein</topology>
    </subcellularLocation>
</comment>
<dbReference type="GO" id="GO:0001609">
    <property type="term" value="F:G protein-coupled adenosine receptor activity"/>
    <property type="evidence" value="ECO:0007669"/>
    <property type="project" value="UniProtKB-UniRule"/>
</dbReference>
<dbReference type="InterPro" id="IPR001513">
    <property type="entry name" value="Adeno_A2A_rcpt"/>
</dbReference>
<evidence type="ECO:0000256" key="4">
    <source>
        <dbReference type="ARBA" id="ARBA00022843"/>
    </source>
</evidence>
<evidence type="ECO:0000256" key="1">
    <source>
        <dbReference type="ARBA" id="ARBA00004651"/>
    </source>
</evidence>
<keyword evidence="7 14" id="KW-0472">Membrane</keyword>
<evidence type="ECO:0000256" key="13">
    <source>
        <dbReference type="ARBA" id="ARBA00047107"/>
    </source>
</evidence>
<organism evidence="16 17">
    <name type="scientific">Hippocampus comes</name>
    <name type="common">Tiger tail seahorse</name>
    <dbReference type="NCBI Taxonomy" id="109280"/>
    <lineage>
        <taxon>Eukaryota</taxon>
        <taxon>Metazoa</taxon>
        <taxon>Chordata</taxon>
        <taxon>Craniata</taxon>
        <taxon>Vertebrata</taxon>
        <taxon>Euteleostomi</taxon>
        <taxon>Actinopterygii</taxon>
        <taxon>Neopterygii</taxon>
        <taxon>Teleostei</taxon>
        <taxon>Neoteleostei</taxon>
        <taxon>Acanthomorphata</taxon>
        <taxon>Syngnathiaria</taxon>
        <taxon>Syngnathiformes</taxon>
        <taxon>Syngnathoidei</taxon>
        <taxon>Syngnathidae</taxon>
        <taxon>Hippocampus</taxon>
    </lineage>
</organism>
<evidence type="ECO:0000256" key="12">
    <source>
        <dbReference type="ARBA" id="ARBA00024642"/>
    </source>
</evidence>
<reference evidence="16" key="2">
    <citation type="submission" date="2025-09" db="UniProtKB">
        <authorList>
            <consortium name="Ensembl"/>
        </authorList>
    </citation>
    <scope>IDENTIFICATION</scope>
</reference>
<evidence type="ECO:0000256" key="2">
    <source>
        <dbReference type="ARBA" id="ARBA00022475"/>
    </source>
</evidence>
<keyword evidence="4" id="KW-0832">Ubl conjugation</keyword>
<feature type="transmembrane region" description="Helical" evidence="14">
    <location>
        <begin position="12"/>
        <end position="34"/>
    </location>
</feature>
<reference evidence="16" key="1">
    <citation type="submission" date="2025-08" db="UniProtKB">
        <authorList>
            <consortium name="Ensembl"/>
        </authorList>
    </citation>
    <scope>IDENTIFICATION</scope>
</reference>
<keyword evidence="11 14" id="KW-0807">Transducer</keyword>
<sequence>MLKNPAASAPYIVVELLIAIFSVLGNVLVCWAVFLNSNLQSNTNFFVVSLAVADIAVGVLAIPFAIVISIGFCSNFYGCLFIACFVLILTQSSIFSLLAIAMDRYIAIKLPLRYNSLVTGKRAQCIIAVCWVLSIIIGLTPMMGWHKLSEKESSDCPPGLMTCLFEEVVVMDYMVYFNFFACVMIPLLLMLAIYLCIFMAARHQLKLIEVKAVHGEKSRSTLQKEVQAAKSLAIIVGLFAVCWLPLHIINCFTLFCPKCQRPPLFIMYVAIILSHGNSVVNPFIYAYRIREFRQTFRKIIHIHILGRQELPGRSGSKRYSLHSSFNDSIRLKANFDLCTEQGGSIFPTRYVSGTGQTKGSEARSGLPLIFLRPTKASRGCLPLSFIFFKWLCAFPKVTKSRPTLSIHPAIF</sequence>
<dbReference type="OMA" id="PPLWLMY"/>
<dbReference type="PANTHER" id="PTHR24246">
    <property type="entry name" value="OLFACTORY RECEPTOR AND ADENOSINE RECEPTOR"/>
    <property type="match status" value="1"/>
</dbReference>
<keyword evidence="17" id="KW-1185">Reference proteome</keyword>
<dbReference type="InterPro" id="IPR000276">
    <property type="entry name" value="GPCR_Rhodpsn"/>
</dbReference>
<dbReference type="SMART" id="SM01381">
    <property type="entry name" value="7TM_GPCR_Srsx"/>
    <property type="match status" value="1"/>
</dbReference>
<dbReference type="Ensembl" id="ENSHCOT00000007523.1">
    <property type="protein sequence ID" value="ENSHCOP00000019913.1"/>
    <property type="gene ID" value="ENSHCOG00000005571.1"/>
</dbReference>
<dbReference type="Proteomes" id="UP000264820">
    <property type="component" value="Unplaced"/>
</dbReference>
<dbReference type="Gene3D" id="1.20.1070.10">
    <property type="entry name" value="Rhodopsin 7-helix transmembrane proteins"/>
    <property type="match status" value="1"/>
</dbReference>
<dbReference type="GO" id="GO:0060784">
    <property type="term" value="P:regulation of cell proliferation involved in tissue homeostasis"/>
    <property type="evidence" value="ECO:0007669"/>
    <property type="project" value="Ensembl"/>
</dbReference>
<dbReference type="GO" id="GO:0061469">
    <property type="term" value="P:regulation of type B pancreatic cell proliferation"/>
    <property type="evidence" value="ECO:0007669"/>
    <property type="project" value="Ensembl"/>
</dbReference>
<evidence type="ECO:0000256" key="10">
    <source>
        <dbReference type="ARBA" id="ARBA00023180"/>
    </source>
</evidence>
<dbReference type="PANTHER" id="PTHR24246:SF47">
    <property type="entry name" value="ADENOSINE RECEPTOR A2A"/>
    <property type="match status" value="1"/>
</dbReference>
<dbReference type="InterPro" id="IPR001634">
    <property type="entry name" value="Adenosn_rcpt"/>
</dbReference>
<evidence type="ECO:0000313" key="17">
    <source>
        <dbReference type="Proteomes" id="UP000264820"/>
    </source>
</evidence>
<accession>A0A3Q2YQ48</accession>
<evidence type="ECO:0000256" key="3">
    <source>
        <dbReference type="ARBA" id="ARBA00022692"/>
    </source>
</evidence>
<keyword evidence="10 14" id="KW-0325">Glycoprotein</keyword>
<dbReference type="AlphaFoldDB" id="A0A3Q2YQ48"/>
<dbReference type="GO" id="GO:0060047">
    <property type="term" value="P:heart contraction"/>
    <property type="evidence" value="ECO:0007669"/>
    <property type="project" value="Ensembl"/>
</dbReference>
<dbReference type="STRING" id="109280.ENSHCOP00000019913"/>
<dbReference type="InterPro" id="IPR017452">
    <property type="entry name" value="GPCR_Rhodpsn_7TM"/>
</dbReference>
<dbReference type="GeneTree" id="ENSGT01030000234555"/>
<feature type="transmembrane region" description="Helical" evidence="14">
    <location>
        <begin position="175"/>
        <end position="201"/>
    </location>
</feature>
<feature type="transmembrane region" description="Helical" evidence="14">
    <location>
        <begin position="46"/>
        <end position="68"/>
    </location>
</feature>
<name>A0A3Q2YQ48_HIPCM</name>
<dbReference type="PRINTS" id="PR00237">
    <property type="entry name" value="GPCRRHODOPSN"/>
</dbReference>
<protein>
    <recommendedName>
        <fullName evidence="14">Adenosine receptor A2</fullName>
    </recommendedName>
</protein>
<dbReference type="PROSITE" id="PS50262">
    <property type="entry name" value="G_PROTEIN_RECEP_F1_2"/>
    <property type="match status" value="1"/>
</dbReference>
<evidence type="ECO:0000256" key="5">
    <source>
        <dbReference type="ARBA" id="ARBA00022989"/>
    </source>
</evidence>
<evidence type="ECO:0000256" key="7">
    <source>
        <dbReference type="ARBA" id="ARBA00023136"/>
    </source>
</evidence>
<dbReference type="PRINTS" id="PR00424">
    <property type="entry name" value="ADENOSINER"/>
</dbReference>
<evidence type="ECO:0000256" key="11">
    <source>
        <dbReference type="ARBA" id="ARBA00023224"/>
    </source>
</evidence>
<dbReference type="FunFam" id="1.20.1070.10:FF:000061">
    <property type="entry name" value="Adenosine receptor A2"/>
    <property type="match status" value="1"/>
</dbReference>
<feature type="transmembrane region" description="Helical" evidence="14">
    <location>
        <begin position="232"/>
        <end position="255"/>
    </location>
</feature>
<keyword evidence="2 14" id="KW-1003">Cell membrane</keyword>
<dbReference type="PRINTS" id="PR00553">
    <property type="entry name" value="ADENOSINA2AR"/>
</dbReference>
<evidence type="ECO:0000313" key="16">
    <source>
        <dbReference type="Ensembl" id="ENSHCOP00000019913.1"/>
    </source>
</evidence>
<feature type="transmembrane region" description="Helical" evidence="14">
    <location>
        <begin position="267"/>
        <end position="287"/>
    </location>
</feature>
<dbReference type="GO" id="GO:0007189">
    <property type="term" value="P:adenylate cyclase-activating G protein-coupled receptor signaling pathway"/>
    <property type="evidence" value="ECO:0007669"/>
    <property type="project" value="TreeGrafter"/>
</dbReference>
<comment type="function">
    <text evidence="12 14">Receptor for adenosine. The activity of this receptor is mediated by G proteins which activate adenylyl cyclase.</text>
</comment>
<dbReference type="SUPFAM" id="SSF81321">
    <property type="entry name" value="Family A G protein-coupled receptor-like"/>
    <property type="match status" value="1"/>
</dbReference>
<feature type="domain" description="G-protein coupled receptors family 1 profile" evidence="15">
    <location>
        <begin position="25"/>
        <end position="285"/>
    </location>
</feature>
<evidence type="ECO:0000256" key="8">
    <source>
        <dbReference type="ARBA" id="ARBA00023157"/>
    </source>
</evidence>
<dbReference type="PROSITE" id="PS00237">
    <property type="entry name" value="G_PROTEIN_RECEP_F1_1"/>
    <property type="match status" value="1"/>
</dbReference>
<comment type="subunit">
    <text evidence="13">Interacts (via cytoplasmic C-terminal domain) with USP4; the interaction is direct. May interact with DRD4. Interacts with NECAB2. Interacts (via cytoplasmic C-terminal domain) with GAS2L2; interaction enhances receptor-mediated adenylyl cyclase activity.</text>
</comment>
<keyword evidence="9 14" id="KW-0675">Receptor</keyword>
<dbReference type="Pfam" id="PF00001">
    <property type="entry name" value="7tm_1"/>
    <property type="match status" value="1"/>
</dbReference>
<comment type="similarity">
    <text evidence="14">Belongs to the G-protein coupled receptor 1 family.</text>
</comment>
<evidence type="ECO:0000256" key="9">
    <source>
        <dbReference type="ARBA" id="ARBA00023170"/>
    </source>
</evidence>
<evidence type="ECO:0000256" key="6">
    <source>
        <dbReference type="ARBA" id="ARBA00023040"/>
    </source>
</evidence>
<keyword evidence="8 14" id="KW-1015">Disulfide bond</keyword>
<feature type="transmembrane region" description="Helical" evidence="14">
    <location>
        <begin position="123"/>
        <end position="145"/>
    </location>
</feature>
<dbReference type="GO" id="GO:0005886">
    <property type="term" value="C:plasma membrane"/>
    <property type="evidence" value="ECO:0007669"/>
    <property type="project" value="UniProtKB-SubCell"/>
</dbReference>
<evidence type="ECO:0000259" key="15">
    <source>
        <dbReference type="PROSITE" id="PS50262"/>
    </source>
</evidence>
<evidence type="ECO:0000256" key="14">
    <source>
        <dbReference type="RuleBase" id="RU201114"/>
    </source>
</evidence>
<keyword evidence="6 14" id="KW-0297">G-protein coupled receptor</keyword>
<proteinExistence type="inferred from homology"/>
<feature type="transmembrane region" description="Helical" evidence="14">
    <location>
        <begin position="80"/>
        <end position="102"/>
    </location>
</feature>